<dbReference type="Pfam" id="PF00583">
    <property type="entry name" value="Acetyltransf_1"/>
    <property type="match status" value="1"/>
</dbReference>
<evidence type="ECO:0000313" key="3">
    <source>
        <dbReference type="Proteomes" id="UP001165586"/>
    </source>
</evidence>
<organism evidence="2 3">
    <name type="scientific">Herbiconiux daphne</name>
    <dbReference type="NCBI Taxonomy" id="2970914"/>
    <lineage>
        <taxon>Bacteria</taxon>
        <taxon>Bacillati</taxon>
        <taxon>Actinomycetota</taxon>
        <taxon>Actinomycetes</taxon>
        <taxon>Micrococcales</taxon>
        <taxon>Microbacteriaceae</taxon>
        <taxon>Herbiconiux</taxon>
    </lineage>
</organism>
<dbReference type="InterPro" id="IPR000182">
    <property type="entry name" value="GNAT_dom"/>
</dbReference>
<name>A0ABT2GZU2_9MICO</name>
<protein>
    <submittedName>
        <fullName evidence="2">GNAT family N-acetyltransferase</fullName>
    </submittedName>
</protein>
<feature type="domain" description="N-acetyltransferase" evidence="1">
    <location>
        <begin position="84"/>
        <end position="192"/>
    </location>
</feature>
<keyword evidence="3" id="KW-1185">Reference proteome</keyword>
<dbReference type="RefSeq" id="WP_259538199.1">
    <property type="nucleotide sequence ID" value="NZ_JANLCJ010000002.1"/>
</dbReference>
<dbReference type="InterPro" id="IPR016181">
    <property type="entry name" value="Acyl_CoA_acyltransferase"/>
</dbReference>
<accession>A0ABT2GZU2</accession>
<proteinExistence type="predicted"/>
<dbReference type="PROSITE" id="PS51186">
    <property type="entry name" value="GNAT"/>
    <property type="match status" value="1"/>
</dbReference>
<dbReference type="CDD" id="cd04301">
    <property type="entry name" value="NAT_SF"/>
    <property type="match status" value="1"/>
</dbReference>
<dbReference type="SUPFAM" id="SSF55729">
    <property type="entry name" value="Acyl-CoA N-acyltransferases (Nat)"/>
    <property type="match status" value="1"/>
</dbReference>
<evidence type="ECO:0000313" key="2">
    <source>
        <dbReference type="EMBL" id="MCS5733381.1"/>
    </source>
</evidence>
<evidence type="ECO:0000259" key="1">
    <source>
        <dbReference type="PROSITE" id="PS51186"/>
    </source>
</evidence>
<dbReference type="EMBL" id="JANLCJ010000002">
    <property type="protein sequence ID" value="MCS5733381.1"/>
    <property type="molecule type" value="Genomic_DNA"/>
</dbReference>
<dbReference type="Gene3D" id="3.40.630.30">
    <property type="match status" value="1"/>
</dbReference>
<gene>
    <name evidence="2" type="ORF">N1032_06480</name>
</gene>
<reference evidence="2" key="1">
    <citation type="submission" date="2022-08" db="EMBL/GenBank/DDBJ databases">
        <authorList>
            <person name="Deng Y."/>
            <person name="Han X.-F."/>
            <person name="Zhang Y.-Q."/>
        </authorList>
    </citation>
    <scope>NUCLEOTIDE SEQUENCE</scope>
    <source>
        <strain evidence="2">CPCC 203386</strain>
    </source>
</reference>
<comment type="caution">
    <text evidence="2">The sequence shown here is derived from an EMBL/GenBank/DDBJ whole genome shotgun (WGS) entry which is preliminary data.</text>
</comment>
<sequence length="192" mass="20989">MHDSPTPLLHTLDAQLANCVDFIASIYPGISDAPLDVPWSWWVGPDSASTTKQQLETLGFEPDRLLPHMAMETSVDVDRRNPLPRIERITDEGLRDFVTVWAPASGVPTELFEPITEIESHRDGFGTSYVCLGAFLGDELVGSAVVLFAHGVAGIYVVSTRSDHRRQGLGHDITAAAVRLAHELPAFHVPRA</sequence>
<dbReference type="Proteomes" id="UP001165586">
    <property type="component" value="Unassembled WGS sequence"/>
</dbReference>